<dbReference type="RefSeq" id="WP_120113024.1">
    <property type="nucleotide sequence ID" value="NZ_QXQB01000004.1"/>
</dbReference>
<proteinExistence type="predicted"/>
<evidence type="ECO:0000313" key="1">
    <source>
        <dbReference type="EMBL" id="RJX38205.1"/>
    </source>
</evidence>
<gene>
    <name evidence="1" type="ORF">D3P09_19255</name>
</gene>
<accession>A0A3A6PCS0</accession>
<sequence length="119" mass="14280">MDVLFEKQFNVFLEDQKSKASARRMEMLERDLTGTVKLLKEVIWPIFRSFDGFELEHEMKSSSGVSMFIDVFYKPYRIAFECDGFVPHAETITRKRFNFEKYRVRTMNLYGYVYIPFTV</sequence>
<dbReference type="AlphaFoldDB" id="A0A3A6PCS0"/>
<name>A0A3A6PCS0_9BACL</name>
<protein>
    <recommendedName>
        <fullName evidence="3">DUF559 domain-containing protein</fullName>
    </recommendedName>
</protein>
<reference evidence="1 2" key="1">
    <citation type="submission" date="2018-09" db="EMBL/GenBank/DDBJ databases">
        <title>Paenibacillus aracenensis nov. sp. isolated from a cave in southern Spain.</title>
        <authorList>
            <person name="Jurado V."/>
            <person name="Gutierrez-Patricio S."/>
            <person name="Gonzalez-Pimentel J.L."/>
            <person name="Miller A.Z."/>
            <person name="Laiz L."/>
            <person name="Saiz-Jimenez C."/>
        </authorList>
    </citation>
    <scope>NUCLEOTIDE SEQUENCE [LARGE SCALE GENOMIC DNA]</scope>
    <source>
        <strain evidence="1 2">JCM 19203</strain>
    </source>
</reference>
<keyword evidence="2" id="KW-1185">Reference proteome</keyword>
<dbReference type="Proteomes" id="UP000267798">
    <property type="component" value="Unassembled WGS sequence"/>
</dbReference>
<comment type="caution">
    <text evidence="1">The sequence shown here is derived from an EMBL/GenBank/DDBJ whole genome shotgun (WGS) entry which is preliminary data.</text>
</comment>
<dbReference type="OrthoDB" id="2579926at2"/>
<evidence type="ECO:0000313" key="2">
    <source>
        <dbReference type="Proteomes" id="UP000267798"/>
    </source>
</evidence>
<organism evidence="1 2">
    <name type="scientific">Paenibacillus pinisoli</name>
    <dbReference type="NCBI Taxonomy" id="1276110"/>
    <lineage>
        <taxon>Bacteria</taxon>
        <taxon>Bacillati</taxon>
        <taxon>Bacillota</taxon>
        <taxon>Bacilli</taxon>
        <taxon>Bacillales</taxon>
        <taxon>Paenibacillaceae</taxon>
        <taxon>Paenibacillus</taxon>
    </lineage>
</organism>
<evidence type="ECO:0008006" key="3">
    <source>
        <dbReference type="Google" id="ProtNLM"/>
    </source>
</evidence>
<dbReference type="EMBL" id="QXQB01000004">
    <property type="protein sequence ID" value="RJX38205.1"/>
    <property type="molecule type" value="Genomic_DNA"/>
</dbReference>